<evidence type="ECO:0000256" key="5">
    <source>
        <dbReference type="HAMAP-Rule" id="MF_01984"/>
    </source>
</evidence>
<dbReference type="NCBIfam" id="TIGR00421">
    <property type="entry name" value="ubiX_pad"/>
    <property type="match status" value="1"/>
</dbReference>
<dbReference type="Pfam" id="PF02441">
    <property type="entry name" value="Flavoprotein"/>
    <property type="match status" value="1"/>
</dbReference>
<reference evidence="7" key="1">
    <citation type="submission" date="2008-05" db="EMBL/GenBank/DDBJ databases">
        <title>Genome sequence of Riesia pediculicola USDA.</title>
        <authorList>
            <person name="Kirkness E.F."/>
        </authorList>
    </citation>
    <scope>NUCLEOTIDE SEQUENCE [LARGE SCALE GENOMIC DNA]</scope>
    <source>
        <strain evidence="7">USDA</strain>
    </source>
</reference>
<dbReference type="EC" id="2.5.1.129" evidence="5"/>
<dbReference type="Gene3D" id="3.40.50.1950">
    <property type="entry name" value="Flavin prenyltransferase-like"/>
    <property type="match status" value="1"/>
</dbReference>
<protein>
    <recommendedName>
        <fullName evidence="5">Flavin prenyltransferase UbiX</fullName>
        <ecNumber evidence="5">2.5.1.129</ecNumber>
    </recommendedName>
</protein>
<comment type="function">
    <text evidence="5">Flavin prenyltransferase that catalyzes the synthesis of the prenylated FMN cofactor (prenyl-FMN) for 4-hydroxy-3-polyprenylbenzoic acid decarboxylase UbiD. The prenyltransferase is metal-independent and links a dimethylallyl moiety from dimethylallyl monophosphate (DMAP) to the flavin N5 and C6 atoms of FMN.</text>
</comment>
<keyword evidence="3 5" id="KW-0288">FMN</keyword>
<dbReference type="Proteomes" id="UP000001700">
    <property type="component" value="Chromosome"/>
</dbReference>
<feature type="binding site" evidence="5">
    <location>
        <position position="123"/>
    </location>
    <ligand>
        <name>FMN</name>
        <dbReference type="ChEBI" id="CHEBI:58210"/>
    </ligand>
</feature>
<dbReference type="RefSeq" id="WP_013087411.1">
    <property type="nucleotide sequence ID" value="NC_014109.1"/>
</dbReference>
<feature type="binding site" evidence="5">
    <location>
        <position position="169"/>
    </location>
    <ligand>
        <name>dimethylallyl phosphate</name>
        <dbReference type="ChEBI" id="CHEBI:88052"/>
    </ligand>
</feature>
<evidence type="ECO:0000256" key="3">
    <source>
        <dbReference type="ARBA" id="ARBA00022643"/>
    </source>
</evidence>
<dbReference type="GO" id="GO:0016829">
    <property type="term" value="F:lyase activity"/>
    <property type="evidence" value="ECO:0007669"/>
    <property type="project" value="UniProtKB-KW"/>
</dbReference>
<keyword evidence="8" id="KW-1185">Reference proteome</keyword>
<accession>D4G8T6</accession>
<dbReference type="EMBL" id="CP001085">
    <property type="protein sequence ID" value="ADD79421.1"/>
    <property type="molecule type" value="Genomic_DNA"/>
</dbReference>
<dbReference type="eggNOG" id="COG0163">
    <property type="taxonomic scope" value="Bacteria"/>
</dbReference>
<gene>
    <name evidence="5" type="primary">ubiX</name>
    <name evidence="7" type="ordered locus">RIEPE_0508</name>
</gene>
<dbReference type="NCBIfam" id="NF004685">
    <property type="entry name" value="PRK06029.1"/>
    <property type="match status" value="1"/>
</dbReference>
<feature type="domain" description="Flavoprotein" evidence="6">
    <location>
        <begin position="2"/>
        <end position="172"/>
    </location>
</feature>
<evidence type="ECO:0000313" key="7">
    <source>
        <dbReference type="EMBL" id="ADD79421.1"/>
    </source>
</evidence>
<evidence type="ECO:0000256" key="1">
    <source>
        <dbReference type="ARBA" id="ARBA00022602"/>
    </source>
</evidence>
<organism evidence="7 8">
    <name type="scientific">Riesia pediculicola (strain USDA)</name>
    <dbReference type="NCBI Taxonomy" id="515618"/>
    <lineage>
        <taxon>Bacteria</taxon>
        <taxon>Pseudomonadati</taxon>
        <taxon>Pseudomonadota</taxon>
        <taxon>Gammaproteobacteria</taxon>
        <taxon>Enterobacterales</taxon>
        <taxon>Enterobacteriaceae</taxon>
        <taxon>Candidatus Riesia</taxon>
    </lineage>
</organism>
<sequence length="186" mass="20693">MKKIIVGLTGASGVVYGIRLLDIVRSSNLFEIHLIISESAKKVISLETNCPLNQIEEKADFVYSNQDQSSVISSGSFITSGMIVVPCSIKTLSGIENSYNDCLIVRAADVVLKEKRNLVLCVRETPFHLGHIKLMEELLKRGAVVFPLIPSFYNKPNCISDIVDQTVYRILDQIGIFLENSIRYKG</sequence>
<feature type="binding site" evidence="5">
    <location>
        <begin position="88"/>
        <end position="91"/>
    </location>
    <ligand>
        <name>FMN</name>
        <dbReference type="ChEBI" id="CHEBI:58210"/>
    </ligand>
</feature>
<evidence type="ECO:0000256" key="2">
    <source>
        <dbReference type="ARBA" id="ARBA00022630"/>
    </source>
</evidence>
<keyword evidence="1 5" id="KW-0637">Prenyltransferase</keyword>
<dbReference type="SUPFAM" id="SSF52507">
    <property type="entry name" value="Homo-oligomeric flavin-containing Cys decarboxylases, HFCD"/>
    <property type="match status" value="1"/>
</dbReference>
<evidence type="ECO:0000259" key="6">
    <source>
        <dbReference type="Pfam" id="PF02441"/>
    </source>
</evidence>
<name>D4G8T6_RIEPU</name>
<comment type="catalytic activity">
    <reaction evidence="5">
        <text>dimethylallyl phosphate + FMNH2 = prenylated FMNH2 + phosphate</text>
        <dbReference type="Rhea" id="RHEA:37743"/>
        <dbReference type="ChEBI" id="CHEBI:43474"/>
        <dbReference type="ChEBI" id="CHEBI:57618"/>
        <dbReference type="ChEBI" id="CHEBI:87467"/>
        <dbReference type="ChEBI" id="CHEBI:88052"/>
        <dbReference type="EC" id="2.5.1.129"/>
    </reaction>
</comment>
<evidence type="ECO:0000256" key="4">
    <source>
        <dbReference type="ARBA" id="ARBA00022679"/>
    </source>
</evidence>
<dbReference type="GO" id="GO:0106141">
    <property type="term" value="F:flavin prenyltransferase activity"/>
    <property type="evidence" value="ECO:0007669"/>
    <property type="project" value="UniProtKB-EC"/>
</dbReference>
<feature type="binding site" evidence="5">
    <location>
        <position position="153"/>
    </location>
    <ligand>
        <name>dimethylallyl phosphate</name>
        <dbReference type="ChEBI" id="CHEBI:88052"/>
    </ligand>
</feature>
<dbReference type="InterPro" id="IPR003382">
    <property type="entry name" value="Flavoprotein"/>
</dbReference>
<comment type="caution">
    <text evidence="5">Lacks conserved residue(s) required for the propagation of feature annotation.</text>
</comment>
<comment type="similarity">
    <text evidence="5">Belongs to the UbiX/PAD1 family.</text>
</comment>
<keyword evidence="7" id="KW-0456">Lyase</keyword>
<dbReference type="STRING" id="515618.RIEPE_0508"/>
<proteinExistence type="inferred from homology"/>
<keyword evidence="4 5" id="KW-0808">Transferase</keyword>
<dbReference type="OrthoDB" id="9781577at2"/>
<dbReference type="KEGG" id="rip:RIEPE_0508"/>
<dbReference type="InterPro" id="IPR004507">
    <property type="entry name" value="UbiX-like"/>
</dbReference>
<dbReference type="HAMAP" id="MF_01984">
    <property type="entry name" value="ubiX_pad"/>
    <property type="match status" value="1"/>
</dbReference>
<feature type="binding site" evidence="5">
    <location>
        <begin position="10"/>
        <end position="12"/>
    </location>
    <ligand>
        <name>FMN</name>
        <dbReference type="ChEBI" id="CHEBI:58210"/>
    </ligand>
</feature>
<dbReference type="AlphaFoldDB" id="D4G8T6"/>
<feature type="binding site" evidence="5">
    <location>
        <position position="37"/>
    </location>
    <ligand>
        <name>FMN</name>
        <dbReference type="ChEBI" id="CHEBI:58210"/>
    </ligand>
</feature>
<keyword evidence="2 5" id="KW-0285">Flavoprotein</keyword>
<evidence type="ECO:0000313" key="8">
    <source>
        <dbReference type="Proteomes" id="UP000001700"/>
    </source>
</evidence>
<dbReference type="InterPro" id="IPR036551">
    <property type="entry name" value="Flavin_trans-like"/>
</dbReference>
<dbReference type="HOGENOM" id="CLU_074522_0_1_6"/>